<organism evidence="3 4">
    <name type="scientific">Parascedosporium putredinis</name>
    <dbReference type="NCBI Taxonomy" id="1442378"/>
    <lineage>
        <taxon>Eukaryota</taxon>
        <taxon>Fungi</taxon>
        <taxon>Dikarya</taxon>
        <taxon>Ascomycota</taxon>
        <taxon>Pezizomycotina</taxon>
        <taxon>Sordariomycetes</taxon>
        <taxon>Hypocreomycetidae</taxon>
        <taxon>Microascales</taxon>
        <taxon>Microascaceae</taxon>
        <taxon>Parascedosporium</taxon>
    </lineage>
</organism>
<accession>A0A9P1H0U4</accession>
<name>A0A9P1H0U4_9PEZI</name>
<keyword evidence="4" id="KW-1185">Reference proteome</keyword>
<protein>
    <recommendedName>
        <fullName evidence="2">DUF6594 domain-containing protein</fullName>
    </recommendedName>
</protein>
<evidence type="ECO:0000256" key="1">
    <source>
        <dbReference type="SAM" id="Phobius"/>
    </source>
</evidence>
<dbReference type="InterPro" id="IPR046529">
    <property type="entry name" value="DUF6594"/>
</dbReference>
<evidence type="ECO:0000313" key="4">
    <source>
        <dbReference type="Proteomes" id="UP000838763"/>
    </source>
</evidence>
<sequence>MMSRQRPAKWRVQNLRTWLQNNHRAISDNEVDFLDQIYEEELLGIADKNRSRLATWLDSFFIWLSKKDRYDWFKRSEPDMDAIHKETVFTSDDDKSLESFSTNSKLGIITAFILSFIVLLWMATTAGPLRVLAGAAAYSAVLVAFLQPAERPGPPPS</sequence>
<gene>
    <name evidence="3" type="ORF">PPNO1_LOCUS3270</name>
</gene>
<reference evidence="3" key="1">
    <citation type="submission" date="2022-11" db="EMBL/GenBank/DDBJ databases">
        <authorList>
            <person name="Scott C."/>
            <person name="Bruce N."/>
        </authorList>
    </citation>
    <scope>NUCLEOTIDE SEQUENCE</scope>
</reference>
<keyword evidence="1" id="KW-0472">Membrane</keyword>
<feature type="domain" description="DUF6594" evidence="2">
    <location>
        <begin position="101"/>
        <end position="143"/>
    </location>
</feature>
<dbReference type="Proteomes" id="UP000838763">
    <property type="component" value="Unassembled WGS sequence"/>
</dbReference>
<evidence type="ECO:0000313" key="3">
    <source>
        <dbReference type="EMBL" id="CAI4213522.1"/>
    </source>
</evidence>
<keyword evidence="1" id="KW-0812">Transmembrane</keyword>
<comment type="caution">
    <text evidence="3">The sequence shown here is derived from an EMBL/GenBank/DDBJ whole genome shotgun (WGS) entry which is preliminary data.</text>
</comment>
<evidence type="ECO:0000259" key="2">
    <source>
        <dbReference type="Pfam" id="PF20237"/>
    </source>
</evidence>
<feature type="transmembrane region" description="Helical" evidence="1">
    <location>
        <begin position="106"/>
        <end position="123"/>
    </location>
</feature>
<keyword evidence="1" id="KW-1133">Transmembrane helix</keyword>
<dbReference type="OrthoDB" id="5416037at2759"/>
<dbReference type="EMBL" id="CALLCH030000008">
    <property type="protein sequence ID" value="CAI4213522.1"/>
    <property type="molecule type" value="Genomic_DNA"/>
</dbReference>
<dbReference type="Pfam" id="PF20237">
    <property type="entry name" value="DUF6594"/>
    <property type="match status" value="1"/>
</dbReference>
<proteinExistence type="predicted"/>
<dbReference type="AlphaFoldDB" id="A0A9P1H0U4"/>